<reference evidence="2 3" key="1">
    <citation type="submission" date="2019-01" db="EMBL/GenBank/DDBJ databases">
        <title>Genomes sequencing and comparative genomics of infectious freshwater microsporidia, Cucumispora dikerogammari and Thelohania contejeani.</title>
        <authorList>
            <person name="Cormier A."/>
            <person name="Giraud I."/>
            <person name="Wattier R."/>
            <person name="Teixeira M."/>
            <person name="Grandjean F."/>
            <person name="Rigaud T."/>
            <person name="Cordaux R."/>
        </authorList>
    </citation>
    <scope>NUCLEOTIDE SEQUENCE [LARGE SCALE GENOMIC DNA]</scope>
    <source>
        <strain evidence="2">T1</strain>
        <tissue evidence="2">Spores</tissue>
    </source>
</reference>
<dbReference type="Proteomes" id="UP001516464">
    <property type="component" value="Unassembled WGS sequence"/>
</dbReference>
<keyword evidence="1" id="KW-0175">Coiled coil</keyword>
<evidence type="ECO:0000256" key="1">
    <source>
        <dbReference type="SAM" id="Coils"/>
    </source>
</evidence>
<organism evidence="2 3">
    <name type="scientific">Astathelohania contejeani</name>
    <dbReference type="NCBI Taxonomy" id="164912"/>
    <lineage>
        <taxon>Eukaryota</taxon>
        <taxon>Fungi</taxon>
        <taxon>Fungi incertae sedis</taxon>
        <taxon>Microsporidia</taxon>
        <taxon>Astathelohaniidae</taxon>
        <taxon>Astathelohania</taxon>
    </lineage>
</organism>
<dbReference type="EMBL" id="SBIQ01000025">
    <property type="protein sequence ID" value="KAF7684177.1"/>
    <property type="molecule type" value="Genomic_DNA"/>
</dbReference>
<evidence type="ECO:0000313" key="2">
    <source>
        <dbReference type="EMBL" id="KAF7684177.1"/>
    </source>
</evidence>
<evidence type="ECO:0000313" key="3">
    <source>
        <dbReference type="Proteomes" id="UP001516464"/>
    </source>
</evidence>
<protein>
    <submittedName>
        <fullName evidence="2">Uncharacterized protein</fullName>
    </submittedName>
</protein>
<name>A0ABQ7I156_9MICR</name>
<proteinExistence type="predicted"/>
<sequence length="189" mass="22333">MGFSFFKKKSKTSKKEKESKELINTINNSIIAVERQIKIYESEKEKKMEEVRRLYDGKNIANAKSVYKMVKLLEKTIDKLYQQLTVLQTNRLSFIEECGNRNIFDMMKTINKENEKYGLDTEKIDKVVDSNVELIENRIFNQSILTDSFTLSENYDDEFSEIFEQGSELKNIQNDKIEKIIKENELEKL</sequence>
<keyword evidence="3" id="KW-1185">Reference proteome</keyword>
<feature type="coiled-coil region" evidence="1">
    <location>
        <begin position="23"/>
        <end position="90"/>
    </location>
</feature>
<comment type="caution">
    <text evidence="2">The sequence shown here is derived from an EMBL/GenBank/DDBJ whole genome shotgun (WGS) entry which is preliminary data.</text>
</comment>
<accession>A0ABQ7I156</accession>
<gene>
    <name evidence="2" type="ORF">TCON_0623</name>
</gene>